<evidence type="ECO:0000256" key="2">
    <source>
        <dbReference type="ARBA" id="ARBA00022729"/>
    </source>
</evidence>
<feature type="signal peptide" evidence="3">
    <location>
        <begin position="1"/>
        <end position="22"/>
    </location>
</feature>
<evidence type="ECO:0000313" key="5">
    <source>
        <dbReference type="Proteomes" id="UP000189545"/>
    </source>
</evidence>
<dbReference type="Proteomes" id="UP000189545">
    <property type="component" value="Chromosome"/>
</dbReference>
<evidence type="ECO:0000256" key="1">
    <source>
        <dbReference type="ARBA" id="ARBA00009766"/>
    </source>
</evidence>
<gene>
    <name evidence="4" type="ORF">Sps_02930</name>
</gene>
<comment type="similarity">
    <text evidence="1">Belongs to the CsgA/CsgB family.</text>
</comment>
<dbReference type="RefSeq" id="WP_077753173.1">
    <property type="nucleotide sequence ID" value="NZ_CP014782.1"/>
</dbReference>
<evidence type="ECO:0000313" key="4">
    <source>
        <dbReference type="EMBL" id="AQS38077.1"/>
    </source>
</evidence>
<sequence length="145" mass="15809">MQALTKALSIIILLSSSFCAQSQEPQDRQDSEDYELPITLQALLETNGRGNFINLVQSGVLNQAYLLQSGHDNSIELAQVGLDNQANITQYGDNNEVELLQVGERNQADITQIGNDNLVQLNQLGSANFSIEQIADGAAITITQY</sequence>
<evidence type="ECO:0000256" key="3">
    <source>
        <dbReference type="SAM" id="SignalP"/>
    </source>
</evidence>
<dbReference type="STRING" id="225848.Sps_02930"/>
<reference evidence="4 5" key="1">
    <citation type="submission" date="2016-03" db="EMBL/GenBank/DDBJ databases">
        <title>Complete genome sequence of Shewanella psychrophila WP2, a deep sea bacterium isolated from west Pacific sediment.</title>
        <authorList>
            <person name="Xu G."/>
            <person name="Jian H."/>
        </authorList>
    </citation>
    <scope>NUCLEOTIDE SEQUENCE [LARGE SCALE GENOMIC DNA]</scope>
    <source>
        <strain evidence="4 5">WP2</strain>
    </source>
</reference>
<proteinExistence type="inferred from homology"/>
<feature type="chain" id="PRO_5012932959" evidence="3">
    <location>
        <begin position="23"/>
        <end position="145"/>
    </location>
</feature>
<dbReference type="EMBL" id="CP014782">
    <property type="protein sequence ID" value="AQS38077.1"/>
    <property type="molecule type" value="Genomic_DNA"/>
</dbReference>
<name>A0A1S6HR98_9GAMM</name>
<dbReference type="AlphaFoldDB" id="A0A1S6HR98"/>
<dbReference type="KEGG" id="spsw:Sps_02930"/>
<dbReference type="GO" id="GO:0009289">
    <property type="term" value="C:pilus"/>
    <property type="evidence" value="ECO:0007669"/>
    <property type="project" value="InterPro"/>
</dbReference>
<keyword evidence="5" id="KW-1185">Reference proteome</keyword>
<organism evidence="4 5">
    <name type="scientific">Shewanella psychrophila</name>
    <dbReference type="NCBI Taxonomy" id="225848"/>
    <lineage>
        <taxon>Bacteria</taxon>
        <taxon>Pseudomonadati</taxon>
        <taxon>Pseudomonadota</taxon>
        <taxon>Gammaproteobacteria</taxon>
        <taxon>Alteromonadales</taxon>
        <taxon>Shewanellaceae</taxon>
        <taxon>Shewanella</taxon>
    </lineage>
</organism>
<dbReference type="Pfam" id="PF07012">
    <property type="entry name" value="Curlin_rpt"/>
    <property type="match status" value="2"/>
</dbReference>
<dbReference type="InterPro" id="IPR009742">
    <property type="entry name" value="Curlin_rpt"/>
</dbReference>
<protein>
    <submittedName>
        <fullName evidence="4">Curlin associated repeat-containing protein</fullName>
    </submittedName>
</protein>
<keyword evidence="2 3" id="KW-0732">Signal</keyword>
<dbReference type="GO" id="GO:0007155">
    <property type="term" value="P:cell adhesion"/>
    <property type="evidence" value="ECO:0007669"/>
    <property type="project" value="InterPro"/>
</dbReference>
<accession>A0A1S6HR98</accession>
<dbReference type="OrthoDB" id="6270137at2"/>